<sequence length="156" mass="16973">MASPRLASLLLFLMLIAPLFGAAAQTQPGNFYRQSDRPAVMYQYTRDYYCQVQNEAQMAAFGGFSKVRQVPRLAMSGQQTGSCGWPNGFFRRSNETVVYRMSGVGVAPEFGPDICSVANEAQMAAFGGFGRVRVVPPTSDLARGRRMSGVCNPRAG</sequence>
<dbReference type="Proteomes" id="UP000282957">
    <property type="component" value="Unassembled WGS sequence"/>
</dbReference>
<evidence type="ECO:0000313" key="3">
    <source>
        <dbReference type="Proteomes" id="UP000282957"/>
    </source>
</evidence>
<proteinExistence type="predicted"/>
<reference evidence="2 3" key="1">
    <citation type="submission" date="2019-01" db="EMBL/GenBank/DDBJ databases">
        <authorList>
            <person name="Chen W.-M."/>
        </authorList>
    </citation>
    <scope>NUCLEOTIDE SEQUENCE [LARGE SCALE GENOMIC DNA]</scope>
    <source>
        <strain evidence="2 3">CCP-6</strain>
    </source>
</reference>
<evidence type="ECO:0000313" key="2">
    <source>
        <dbReference type="EMBL" id="RVT96091.1"/>
    </source>
</evidence>
<evidence type="ECO:0000256" key="1">
    <source>
        <dbReference type="SAM" id="SignalP"/>
    </source>
</evidence>
<keyword evidence="1" id="KW-0732">Signal</keyword>
<keyword evidence="3" id="KW-1185">Reference proteome</keyword>
<gene>
    <name evidence="2" type="ORF">EOD42_13285</name>
</gene>
<comment type="caution">
    <text evidence="2">The sequence shown here is derived from an EMBL/GenBank/DDBJ whole genome shotgun (WGS) entry which is preliminary data.</text>
</comment>
<organism evidence="2 3">
    <name type="scientific">Rhodovarius crocodyli</name>
    <dbReference type="NCBI Taxonomy" id="1979269"/>
    <lineage>
        <taxon>Bacteria</taxon>
        <taxon>Pseudomonadati</taxon>
        <taxon>Pseudomonadota</taxon>
        <taxon>Alphaproteobacteria</taxon>
        <taxon>Acetobacterales</taxon>
        <taxon>Roseomonadaceae</taxon>
        <taxon>Rhodovarius</taxon>
    </lineage>
</organism>
<feature type="chain" id="PRO_5019408987" evidence="1">
    <location>
        <begin position="23"/>
        <end position="156"/>
    </location>
</feature>
<dbReference type="OrthoDB" id="8480450at2"/>
<feature type="signal peptide" evidence="1">
    <location>
        <begin position="1"/>
        <end position="22"/>
    </location>
</feature>
<dbReference type="EMBL" id="SACL01000004">
    <property type="protein sequence ID" value="RVT96091.1"/>
    <property type="molecule type" value="Genomic_DNA"/>
</dbReference>
<protein>
    <submittedName>
        <fullName evidence="2">Uncharacterized protein</fullName>
    </submittedName>
</protein>
<dbReference type="RefSeq" id="WP_127788025.1">
    <property type="nucleotide sequence ID" value="NZ_SACL01000004.1"/>
</dbReference>
<accession>A0A437MEJ5</accession>
<name>A0A437MEJ5_9PROT</name>
<dbReference type="AlphaFoldDB" id="A0A437MEJ5"/>